<comment type="caution">
    <text evidence="1">The sequence shown here is derived from an EMBL/GenBank/DDBJ whole genome shotgun (WGS) entry which is preliminary data.</text>
</comment>
<keyword evidence="2" id="KW-1185">Reference proteome</keyword>
<protein>
    <submittedName>
        <fullName evidence="1">Uncharacterized protein</fullName>
    </submittedName>
</protein>
<proteinExistence type="predicted"/>
<name>A0A9P5SLH2_9FUNG</name>
<sequence>MSTEPAVYQKFYSEDGKQQLASLPTHIFKESGKRYVLWSDIQLAFKNIDSVTKRNLSRKHSDNAYHAVLSNEQVYEAERSHSMQLMKCQIPNAIADQQTKAYHGDIHDPPNNESVVHLSYLLRSFKALNGELLTDLGSWDDSNPRTHSFRLYFLCDNRKEGGAPGVTPQPLHLSNHAGYNIKQPQEFFQAYGDYVLSVLQMVEYGYLDSYYNVPPLNTFEILSGCDTAGTGGRLCKDTIRSLVAKSIAYLLDLSLPKWIKKPALSQDQSAMIKTYLDIPDGTTAEGNLQKYLGLQPWQQHVYWRCQEHAHQYLDPRILDELKEFVESHGGVIDIQQSTVQVELLSPMDAD</sequence>
<dbReference type="Proteomes" id="UP000696485">
    <property type="component" value="Unassembled WGS sequence"/>
</dbReference>
<organism evidence="1 2">
    <name type="scientific">Podila minutissima</name>
    <dbReference type="NCBI Taxonomy" id="64525"/>
    <lineage>
        <taxon>Eukaryota</taxon>
        <taxon>Fungi</taxon>
        <taxon>Fungi incertae sedis</taxon>
        <taxon>Mucoromycota</taxon>
        <taxon>Mortierellomycotina</taxon>
        <taxon>Mortierellomycetes</taxon>
        <taxon>Mortierellales</taxon>
        <taxon>Mortierellaceae</taxon>
        <taxon>Podila</taxon>
    </lineage>
</organism>
<dbReference type="EMBL" id="JAAAUY010000258">
    <property type="protein sequence ID" value="KAF9332476.1"/>
    <property type="molecule type" value="Genomic_DNA"/>
</dbReference>
<dbReference type="AlphaFoldDB" id="A0A9P5SLH2"/>
<evidence type="ECO:0000313" key="2">
    <source>
        <dbReference type="Proteomes" id="UP000696485"/>
    </source>
</evidence>
<gene>
    <name evidence="1" type="ORF">BG006_004650</name>
</gene>
<reference evidence="1" key="1">
    <citation type="journal article" date="2020" name="Fungal Divers.">
        <title>Resolving the Mortierellaceae phylogeny through synthesis of multi-gene phylogenetics and phylogenomics.</title>
        <authorList>
            <person name="Vandepol N."/>
            <person name="Liber J."/>
            <person name="Desiro A."/>
            <person name="Na H."/>
            <person name="Kennedy M."/>
            <person name="Barry K."/>
            <person name="Grigoriev I.V."/>
            <person name="Miller A.N."/>
            <person name="O'Donnell K."/>
            <person name="Stajich J.E."/>
            <person name="Bonito G."/>
        </authorList>
    </citation>
    <scope>NUCLEOTIDE SEQUENCE</scope>
    <source>
        <strain evidence="1">NVP1</strain>
    </source>
</reference>
<evidence type="ECO:0000313" key="1">
    <source>
        <dbReference type="EMBL" id="KAF9332476.1"/>
    </source>
</evidence>
<accession>A0A9P5SLH2</accession>